<evidence type="ECO:0000313" key="2">
    <source>
        <dbReference type="Proteomes" id="UP000324222"/>
    </source>
</evidence>
<dbReference type="EMBL" id="VSRR010088094">
    <property type="protein sequence ID" value="MPC91538.1"/>
    <property type="molecule type" value="Genomic_DNA"/>
</dbReference>
<protein>
    <submittedName>
        <fullName evidence="1">Uncharacterized protein</fullName>
    </submittedName>
</protein>
<sequence length="65" mass="7015">MGERSADTADEVGDALAKCEAVDDSILIDEVEGPVDEVDGLATCLKKDKIVDCFAFVRFASYNSR</sequence>
<comment type="caution">
    <text evidence="1">The sequence shown here is derived from an EMBL/GenBank/DDBJ whole genome shotgun (WGS) entry which is preliminary data.</text>
</comment>
<proteinExistence type="predicted"/>
<gene>
    <name evidence="1" type="ORF">E2C01_086583</name>
</gene>
<organism evidence="1 2">
    <name type="scientific">Portunus trituberculatus</name>
    <name type="common">Swimming crab</name>
    <name type="synonym">Neptunus trituberculatus</name>
    <dbReference type="NCBI Taxonomy" id="210409"/>
    <lineage>
        <taxon>Eukaryota</taxon>
        <taxon>Metazoa</taxon>
        <taxon>Ecdysozoa</taxon>
        <taxon>Arthropoda</taxon>
        <taxon>Crustacea</taxon>
        <taxon>Multicrustacea</taxon>
        <taxon>Malacostraca</taxon>
        <taxon>Eumalacostraca</taxon>
        <taxon>Eucarida</taxon>
        <taxon>Decapoda</taxon>
        <taxon>Pleocyemata</taxon>
        <taxon>Brachyura</taxon>
        <taxon>Eubrachyura</taxon>
        <taxon>Portunoidea</taxon>
        <taxon>Portunidae</taxon>
        <taxon>Portuninae</taxon>
        <taxon>Portunus</taxon>
    </lineage>
</organism>
<evidence type="ECO:0000313" key="1">
    <source>
        <dbReference type="EMBL" id="MPC91538.1"/>
    </source>
</evidence>
<name>A0A5B7JEZ9_PORTR</name>
<dbReference type="Proteomes" id="UP000324222">
    <property type="component" value="Unassembled WGS sequence"/>
</dbReference>
<dbReference type="AlphaFoldDB" id="A0A5B7JEZ9"/>
<accession>A0A5B7JEZ9</accession>
<keyword evidence="2" id="KW-1185">Reference proteome</keyword>
<reference evidence="1 2" key="1">
    <citation type="submission" date="2019-05" db="EMBL/GenBank/DDBJ databases">
        <title>Another draft genome of Portunus trituberculatus and its Hox gene families provides insights of decapod evolution.</title>
        <authorList>
            <person name="Jeong J.-H."/>
            <person name="Song I."/>
            <person name="Kim S."/>
            <person name="Choi T."/>
            <person name="Kim D."/>
            <person name="Ryu S."/>
            <person name="Kim W."/>
        </authorList>
    </citation>
    <scope>NUCLEOTIDE SEQUENCE [LARGE SCALE GENOMIC DNA]</scope>
    <source>
        <tissue evidence="1">Muscle</tissue>
    </source>
</reference>